<dbReference type="GeneID" id="85474375"/>
<evidence type="ECO:0000256" key="1">
    <source>
        <dbReference type="SAM" id="SignalP"/>
    </source>
</evidence>
<dbReference type="EMBL" id="JAHMHQ010000002">
    <property type="protein sequence ID" value="KAK1654657.1"/>
    <property type="molecule type" value="Genomic_DNA"/>
</dbReference>
<proteinExistence type="predicted"/>
<reference evidence="2" key="1">
    <citation type="submission" date="2021-06" db="EMBL/GenBank/DDBJ databases">
        <title>Comparative genomics, transcriptomics and evolutionary studies reveal genomic signatures of adaptation to plant cell wall in hemibiotrophic fungi.</title>
        <authorList>
            <consortium name="DOE Joint Genome Institute"/>
            <person name="Baroncelli R."/>
            <person name="Diaz J.F."/>
            <person name="Benocci T."/>
            <person name="Peng M."/>
            <person name="Battaglia E."/>
            <person name="Haridas S."/>
            <person name="Andreopoulos W."/>
            <person name="Labutti K."/>
            <person name="Pangilinan J."/>
            <person name="Floch G.L."/>
            <person name="Makela M.R."/>
            <person name="Henrissat B."/>
            <person name="Grigoriev I.V."/>
            <person name="Crouch J.A."/>
            <person name="De Vries R.P."/>
            <person name="Sukno S.A."/>
            <person name="Thon M.R."/>
        </authorList>
    </citation>
    <scope>NUCLEOTIDE SEQUENCE</scope>
    <source>
        <strain evidence="2">CBS 102054</strain>
    </source>
</reference>
<evidence type="ECO:0000313" key="2">
    <source>
        <dbReference type="EMBL" id="KAK1654657.1"/>
    </source>
</evidence>
<name>A0AAJ0A1C1_9PEZI</name>
<accession>A0AAJ0A1C1</accession>
<feature type="chain" id="PRO_5042615448" description="Secreted protein" evidence="1">
    <location>
        <begin position="18"/>
        <end position="90"/>
    </location>
</feature>
<sequence>MSIVLVCCTAAGWLAMASDSNRDHPTRLLGSIMKEPDRGTGLATVHGIGFPGWHTTGTGTTCWPGDETDASIASPSQPVRPLSVTCAVVH</sequence>
<organism evidence="2 3">
    <name type="scientific">Colletotrichum phormii</name>
    <dbReference type="NCBI Taxonomy" id="359342"/>
    <lineage>
        <taxon>Eukaryota</taxon>
        <taxon>Fungi</taxon>
        <taxon>Dikarya</taxon>
        <taxon>Ascomycota</taxon>
        <taxon>Pezizomycotina</taxon>
        <taxon>Sordariomycetes</taxon>
        <taxon>Hypocreomycetidae</taxon>
        <taxon>Glomerellales</taxon>
        <taxon>Glomerellaceae</taxon>
        <taxon>Colletotrichum</taxon>
        <taxon>Colletotrichum acutatum species complex</taxon>
    </lineage>
</organism>
<dbReference type="AlphaFoldDB" id="A0AAJ0A1C1"/>
<comment type="caution">
    <text evidence="2">The sequence shown here is derived from an EMBL/GenBank/DDBJ whole genome shotgun (WGS) entry which is preliminary data.</text>
</comment>
<feature type="signal peptide" evidence="1">
    <location>
        <begin position="1"/>
        <end position="17"/>
    </location>
</feature>
<keyword evidence="1" id="KW-0732">Signal</keyword>
<evidence type="ECO:0008006" key="4">
    <source>
        <dbReference type="Google" id="ProtNLM"/>
    </source>
</evidence>
<evidence type="ECO:0000313" key="3">
    <source>
        <dbReference type="Proteomes" id="UP001243989"/>
    </source>
</evidence>
<keyword evidence="3" id="KW-1185">Reference proteome</keyword>
<protein>
    <recommendedName>
        <fullName evidence="4">Secreted protein</fullName>
    </recommendedName>
</protein>
<gene>
    <name evidence="2" type="ORF">BDP81DRAFT_416240</name>
</gene>
<dbReference type="RefSeq" id="XP_060450701.1">
    <property type="nucleotide sequence ID" value="XM_060589513.1"/>
</dbReference>
<dbReference type="Proteomes" id="UP001243989">
    <property type="component" value="Unassembled WGS sequence"/>
</dbReference>